<name>A0A2A4GEV1_9FLAO</name>
<dbReference type="InterPro" id="IPR004352">
    <property type="entry name" value="GH114_TIM-barrel"/>
</dbReference>
<dbReference type="PRINTS" id="PR01545">
    <property type="entry name" value="THEMAYE10DUF"/>
</dbReference>
<dbReference type="InterPro" id="IPR017853">
    <property type="entry name" value="GH"/>
</dbReference>
<evidence type="ECO:0000313" key="3">
    <source>
        <dbReference type="Proteomes" id="UP000219559"/>
    </source>
</evidence>
<evidence type="ECO:0000259" key="1">
    <source>
        <dbReference type="Pfam" id="PF03537"/>
    </source>
</evidence>
<evidence type="ECO:0000313" key="2">
    <source>
        <dbReference type="EMBL" id="PCE66272.1"/>
    </source>
</evidence>
<dbReference type="Proteomes" id="UP000219559">
    <property type="component" value="Unassembled WGS sequence"/>
</dbReference>
<accession>A0A2A4GEV1</accession>
<dbReference type="Pfam" id="PF03537">
    <property type="entry name" value="Glyco_hydro_114"/>
    <property type="match status" value="1"/>
</dbReference>
<gene>
    <name evidence="2" type="ORF">B7P33_02950</name>
</gene>
<dbReference type="PANTHER" id="PTHR35882:SF2">
    <property type="entry name" value="PELA"/>
    <property type="match status" value="1"/>
</dbReference>
<dbReference type="Gene3D" id="3.20.20.70">
    <property type="entry name" value="Aldolase class I"/>
    <property type="match status" value="1"/>
</dbReference>
<dbReference type="InterPro" id="IPR013785">
    <property type="entry name" value="Aldolase_TIM"/>
</dbReference>
<dbReference type="PANTHER" id="PTHR35882">
    <property type="entry name" value="PELA"/>
    <property type="match status" value="1"/>
</dbReference>
<dbReference type="AlphaFoldDB" id="A0A2A4GEV1"/>
<protein>
    <recommendedName>
        <fullName evidence="1">Glycoside-hydrolase family GH114 TIM-barrel domain-containing protein</fullName>
    </recommendedName>
</protein>
<dbReference type="InterPro" id="IPR016062">
    <property type="entry name" value="TM1410-rel"/>
</dbReference>
<keyword evidence="3" id="KW-1185">Reference proteome</keyword>
<organism evidence="2 3">
    <name type="scientific">Sediminicola luteus</name>
    <dbReference type="NCBI Taxonomy" id="319238"/>
    <lineage>
        <taxon>Bacteria</taxon>
        <taxon>Pseudomonadati</taxon>
        <taxon>Bacteroidota</taxon>
        <taxon>Flavobacteriia</taxon>
        <taxon>Flavobacteriales</taxon>
        <taxon>Flavobacteriaceae</taxon>
        <taxon>Sediminicola</taxon>
    </lineage>
</organism>
<sequence>MNKLFLFWVVLIAIPMSAQELPYRQYMRDFVIRISEYAKGQNENFVVIPQNGIELVTDNGEPYGKLSKPYLNAIDGHGQESLFFGYAGNDKPTPKKETRFLMSYLDRSKAVGNTILVTDYCAKVSKQEEARRNNLAKGYISFRAATRELTEVPLLANVNKQKVLRLSEVSNFLYLINPSAYSDRTSFIEALAATEYDLLIIDLFFGDMPLTKDEVSRLSQTKTGRARLVVCYMSIGEAEDYRYYWEYDWDDQVPTWIAAENPDWEGNYKVKYWHSEWQSIILGNKTSYLDKILEAGFDGVYLDIIDGFEYFEGTH</sequence>
<feature type="domain" description="Glycoside-hydrolase family GH114 TIM-barrel" evidence="1">
    <location>
        <begin position="196"/>
        <end position="309"/>
    </location>
</feature>
<dbReference type="EMBL" id="NBWU01000001">
    <property type="protein sequence ID" value="PCE66272.1"/>
    <property type="molecule type" value="Genomic_DNA"/>
</dbReference>
<proteinExistence type="predicted"/>
<dbReference type="OrthoDB" id="30037at2"/>
<comment type="caution">
    <text evidence="2">The sequence shown here is derived from an EMBL/GenBank/DDBJ whole genome shotgun (WGS) entry which is preliminary data.</text>
</comment>
<reference evidence="2 3" key="1">
    <citation type="submission" date="2017-04" db="EMBL/GenBank/DDBJ databases">
        <title>A new member of the family Flavobacteriaceae isolated from ascidians.</title>
        <authorList>
            <person name="Chen L."/>
        </authorList>
    </citation>
    <scope>NUCLEOTIDE SEQUENCE [LARGE SCALE GENOMIC DNA]</scope>
    <source>
        <strain evidence="2 3">HQA918</strain>
    </source>
</reference>
<dbReference type="SUPFAM" id="SSF51445">
    <property type="entry name" value="(Trans)glycosidases"/>
    <property type="match status" value="1"/>
</dbReference>